<dbReference type="PANTHER" id="PTHR30537:SF72">
    <property type="entry name" value="LYSR FAMILY TRANSCRIPTIONAL REGULATOR"/>
    <property type="match status" value="1"/>
</dbReference>
<dbReference type="PANTHER" id="PTHR30537">
    <property type="entry name" value="HTH-TYPE TRANSCRIPTIONAL REGULATOR"/>
    <property type="match status" value="1"/>
</dbReference>
<evidence type="ECO:0000256" key="4">
    <source>
        <dbReference type="ARBA" id="ARBA00023163"/>
    </source>
</evidence>
<dbReference type="Gene3D" id="3.40.190.290">
    <property type="match status" value="1"/>
</dbReference>
<dbReference type="OrthoDB" id="9786526at2"/>
<evidence type="ECO:0000256" key="3">
    <source>
        <dbReference type="ARBA" id="ARBA00023125"/>
    </source>
</evidence>
<dbReference type="GO" id="GO:0006351">
    <property type="term" value="P:DNA-templated transcription"/>
    <property type="evidence" value="ECO:0007669"/>
    <property type="project" value="TreeGrafter"/>
</dbReference>
<organism evidence="6 7">
    <name type="scientific">Pseudomonas cavernicola</name>
    <dbReference type="NCBI Taxonomy" id="2320866"/>
    <lineage>
        <taxon>Bacteria</taxon>
        <taxon>Pseudomonadati</taxon>
        <taxon>Pseudomonadota</taxon>
        <taxon>Gammaproteobacteria</taxon>
        <taxon>Pseudomonadales</taxon>
        <taxon>Pseudomonadaceae</taxon>
        <taxon>Pseudomonas</taxon>
    </lineage>
</organism>
<comment type="caution">
    <text evidence="6">The sequence shown here is derived from an EMBL/GenBank/DDBJ whole genome shotgun (WGS) entry which is preliminary data.</text>
</comment>
<evidence type="ECO:0000313" key="7">
    <source>
        <dbReference type="Proteomes" id="UP000284021"/>
    </source>
</evidence>
<protein>
    <submittedName>
        <fullName evidence="6">LysR family transcriptional regulator</fullName>
    </submittedName>
</protein>
<dbReference type="EMBL" id="QYUR01000002">
    <property type="protein sequence ID" value="RJG12064.1"/>
    <property type="molecule type" value="Genomic_DNA"/>
</dbReference>
<dbReference type="Pfam" id="PF00126">
    <property type="entry name" value="HTH_1"/>
    <property type="match status" value="1"/>
</dbReference>
<dbReference type="FunFam" id="1.10.10.10:FF:000001">
    <property type="entry name" value="LysR family transcriptional regulator"/>
    <property type="match status" value="1"/>
</dbReference>
<sequence length="306" mass="33993">MDQVKAMRVFVRIYERSSFTLAAEDLNMPRATLTHSMNQLEARLGTRLLERSTRRVKPTLDGEAYYGRCVHLLAELEEAEHAFRSVAPKGRLRVDLHGTLAKHFVVPALPEFLARYPEIQLSMSEADRFVDLIQEGVDCVLRAGTLSDSSLIGRRVATLDQLTCASPAYLRKHGEPKSLDDLARHRAVNYVSRTTGKHFPFEFLVDGALQEVQIDGAVSVFGAEIYAASALAGIGLIQVPRYRVASQLAEGLLREVLPQFPPPPMPVSVLYPHNRHMSPRVRVFVDWLTGLFAQVGAAEAAAHLSK</sequence>
<keyword evidence="2" id="KW-0805">Transcription regulation</keyword>
<dbReference type="SUPFAM" id="SSF46785">
    <property type="entry name" value="Winged helix' DNA-binding domain"/>
    <property type="match status" value="1"/>
</dbReference>
<comment type="similarity">
    <text evidence="1">Belongs to the LysR transcriptional regulatory family.</text>
</comment>
<gene>
    <name evidence="6" type="ORF">D3879_01690</name>
</gene>
<dbReference type="InterPro" id="IPR000847">
    <property type="entry name" value="LysR_HTH_N"/>
</dbReference>
<dbReference type="AlphaFoldDB" id="A0A418XHW2"/>
<evidence type="ECO:0000259" key="5">
    <source>
        <dbReference type="PROSITE" id="PS50931"/>
    </source>
</evidence>
<dbReference type="InterPro" id="IPR036388">
    <property type="entry name" value="WH-like_DNA-bd_sf"/>
</dbReference>
<dbReference type="Gene3D" id="1.10.10.10">
    <property type="entry name" value="Winged helix-like DNA-binding domain superfamily/Winged helix DNA-binding domain"/>
    <property type="match status" value="1"/>
</dbReference>
<reference evidence="6 7" key="1">
    <citation type="submission" date="2018-09" db="EMBL/GenBank/DDBJ databases">
        <authorList>
            <person name="Zhu H."/>
        </authorList>
    </citation>
    <scope>NUCLEOTIDE SEQUENCE [LARGE SCALE GENOMIC DNA]</scope>
    <source>
        <strain evidence="6 7">K1S02-6</strain>
    </source>
</reference>
<evidence type="ECO:0000256" key="2">
    <source>
        <dbReference type="ARBA" id="ARBA00023015"/>
    </source>
</evidence>
<name>A0A418XHW2_9PSED</name>
<evidence type="ECO:0000313" key="6">
    <source>
        <dbReference type="EMBL" id="RJG12064.1"/>
    </source>
</evidence>
<dbReference type="Pfam" id="PF03466">
    <property type="entry name" value="LysR_substrate"/>
    <property type="match status" value="1"/>
</dbReference>
<dbReference type="GO" id="GO:0043565">
    <property type="term" value="F:sequence-specific DNA binding"/>
    <property type="evidence" value="ECO:0007669"/>
    <property type="project" value="TreeGrafter"/>
</dbReference>
<dbReference type="GO" id="GO:0003700">
    <property type="term" value="F:DNA-binding transcription factor activity"/>
    <property type="evidence" value="ECO:0007669"/>
    <property type="project" value="InterPro"/>
</dbReference>
<keyword evidence="4" id="KW-0804">Transcription</keyword>
<dbReference type="RefSeq" id="WP_119952408.1">
    <property type="nucleotide sequence ID" value="NZ_QYUR01000002.1"/>
</dbReference>
<feature type="domain" description="HTH lysR-type" evidence="5">
    <location>
        <begin position="1"/>
        <end position="59"/>
    </location>
</feature>
<accession>A0A418XHW2</accession>
<evidence type="ECO:0000256" key="1">
    <source>
        <dbReference type="ARBA" id="ARBA00009437"/>
    </source>
</evidence>
<keyword evidence="3" id="KW-0238">DNA-binding</keyword>
<dbReference type="InterPro" id="IPR036390">
    <property type="entry name" value="WH_DNA-bd_sf"/>
</dbReference>
<dbReference type="PROSITE" id="PS50931">
    <property type="entry name" value="HTH_LYSR"/>
    <property type="match status" value="1"/>
</dbReference>
<keyword evidence="7" id="KW-1185">Reference proteome</keyword>
<dbReference type="Proteomes" id="UP000284021">
    <property type="component" value="Unassembled WGS sequence"/>
</dbReference>
<proteinExistence type="inferred from homology"/>
<dbReference type="InterPro" id="IPR058163">
    <property type="entry name" value="LysR-type_TF_proteobact-type"/>
</dbReference>
<dbReference type="SUPFAM" id="SSF53850">
    <property type="entry name" value="Periplasmic binding protein-like II"/>
    <property type="match status" value="1"/>
</dbReference>
<dbReference type="InterPro" id="IPR005119">
    <property type="entry name" value="LysR_subst-bd"/>
</dbReference>
<dbReference type="FunFam" id="3.40.190.290:FF:000001">
    <property type="entry name" value="Transcriptional regulator, LysR family"/>
    <property type="match status" value="1"/>
</dbReference>
<dbReference type="CDD" id="cd08472">
    <property type="entry name" value="PBP2_CrgA_like_3"/>
    <property type="match status" value="1"/>
</dbReference>